<dbReference type="NCBIfam" id="TIGR01000">
    <property type="entry name" value="bacteriocin_acc"/>
    <property type="match status" value="1"/>
</dbReference>
<organism evidence="11 12">
    <name type="scientific">Lacticaseibacillus zeae subsp. silagei</name>
    <dbReference type="NCBI Taxonomy" id="3068307"/>
    <lineage>
        <taxon>Bacteria</taxon>
        <taxon>Bacillati</taxon>
        <taxon>Bacillota</taxon>
        <taxon>Bacilli</taxon>
        <taxon>Lactobacillales</taxon>
        <taxon>Lactobacillaceae</taxon>
        <taxon>Lacticaseibacillus</taxon>
    </lineage>
</organism>
<reference evidence="11 12" key="1">
    <citation type="submission" date="2023-08" db="EMBL/GenBank/DDBJ databases">
        <authorList>
            <person name="Buchebner-Jance M."/>
        </authorList>
    </citation>
    <scope>NUCLEOTIDE SEQUENCE [LARGE SCALE GENOMIC DNA]</scope>
    <source>
        <strain evidence="11 12">NCIMB 15475</strain>
    </source>
</reference>
<evidence type="ECO:0000259" key="10">
    <source>
        <dbReference type="Pfam" id="PF25940"/>
    </source>
</evidence>
<dbReference type="GO" id="GO:0016020">
    <property type="term" value="C:membrane"/>
    <property type="evidence" value="ECO:0007669"/>
    <property type="project" value="UniProtKB-SubCell"/>
</dbReference>
<feature type="domain" description="LcnD-like long helical bundle" evidence="8">
    <location>
        <begin position="99"/>
        <end position="311"/>
    </location>
</feature>
<evidence type="ECO:0000256" key="2">
    <source>
        <dbReference type="ARBA" id="ARBA00009477"/>
    </source>
</evidence>
<feature type="domain" description="LcnD-like C-terminal" evidence="10">
    <location>
        <begin position="357"/>
        <end position="445"/>
    </location>
</feature>
<keyword evidence="12" id="KW-1185">Reference proteome</keyword>
<sequence>MIDTKKLETTEFYQHRFKNFSTMIILPTATIFLGLLLFLIFAKREVTILTTAEIEPINAAVSVQATAANRIVSNYMKEGKRVKKGETLLIYHDVANPTQAKLLEQELATLREQQQQLDLFKQSITNNKSLFPKADRFGYQQQLQDYLNQRRVLELESQAVNSTQAVANAKNKEIDQLLQTSIKSSQSKISAISEAKVAIQNGKPLEGSHVYHYLYQQYDLEKKEAESSAQPTVKGKYLAQLDDLLANEQSNLSSLKTQQVSQREADVSEHQVTQNKAKMASLQNQINQSIANELVKVEQTIQTEDAKLMALKDETQNYKIKASANGVLHLETELTGNQYVPSGSVLAKILPDLANQTVANLRLVVSPAEIMSVKRGQNVRLRVAENVPTPMTLDGKIHAIDIAPTRDSKLGNYFNVKARVSLSKQQRNSLYYGLAGQASVVTGTKTYWNYFADKMLGNK</sequence>
<evidence type="ECO:0000256" key="3">
    <source>
        <dbReference type="ARBA" id="ARBA00022448"/>
    </source>
</evidence>
<dbReference type="InterPro" id="IPR005696">
    <property type="entry name" value="MesE/LcnD"/>
</dbReference>
<gene>
    <name evidence="11" type="ORF">LACZS2_000037</name>
</gene>
<keyword evidence="3" id="KW-0813">Transport</keyword>
<dbReference type="RefSeq" id="WP_093997731.1">
    <property type="nucleotide sequence ID" value="NZ_CP132485.1"/>
</dbReference>
<dbReference type="AlphaFoldDB" id="A0ABD7ZAD8"/>
<evidence type="ECO:0000313" key="11">
    <source>
        <dbReference type="EMBL" id="WLV83657.1"/>
    </source>
</evidence>
<name>A0ABD7ZAD8_LACZE</name>
<dbReference type="PANTHER" id="PTHR30386">
    <property type="entry name" value="MEMBRANE FUSION SUBUNIT OF EMRAB-TOLC MULTIDRUG EFFLUX PUMP"/>
    <property type="match status" value="1"/>
</dbReference>
<dbReference type="Gene3D" id="2.40.30.170">
    <property type="match status" value="1"/>
</dbReference>
<evidence type="ECO:0000259" key="9">
    <source>
        <dbReference type="Pfam" id="PF25935"/>
    </source>
</evidence>
<evidence type="ECO:0000259" key="8">
    <source>
        <dbReference type="Pfam" id="PF25887"/>
    </source>
</evidence>
<dbReference type="InterPro" id="IPR050739">
    <property type="entry name" value="MFP"/>
</dbReference>
<proteinExistence type="inferred from homology"/>
<dbReference type="EMBL" id="CP132485">
    <property type="protein sequence ID" value="WLV83657.1"/>
    <property type="molecule type" value="Genomic_DNA"/>
</dbReference>
<dbReference type="Pfam" id="PF25887">
    <property type="entry name" value="HB_LcnD"/>
    <property type="match status" value="1"/>
</dbReference>
<keyword evidence="4 7" id="KW-0812">Transmembrane</keyword>
<evidence type="ECO:0000256" key="6">
    <source>
        <dbReference type="ARBA" id="ARBA00023136"/>
    </source>
</evidence>
<protein>
    <submittedName>
        <fullName evidence="11">Bacteriocin secretion accessory protein</fullName>
    </submittedName>
</protein>
<evidence type="ECO:0000256" key="4">
    <source>
        <dbReference type="ARBA" id="ARBA00022692"/>
    </source>
</evidence>
<comment type="similarity">
    <text evidence="2">Belongs to the membrane fusion protein (MFP) (TC 8.A.1) family.</text>
</comment>
<dbReference type="Pfam" id="PF25940">
    <property type="entry name" value="LcnD_C"/>
    <property type="match status" value="1"/>
</dbReference>
<evidence type="ECO:0000256" key="1">
    <source>
        <dbReference type="ARBA" id="ARBA00004167"/>
    </source>
</evidence>
<feature type="transmembrane region" description="Helical" evidence="7">
    <location>
        <begin position="20"/>
        <end position="42"/>
    </location>
</feature>
<keyword evidence="6 7" id="KW-0472">Membrane</keyword>
<dbReference type="InterPro" id="IPR058795">
    <property type="entry name" value="LcnD_C"/>
</dbReference>
<accession>A0ABD7ZAD8</accession>
<evidence type="ECO:0000256" key="5">
    <source>
        <dbReference type="ARBA" id="ARBA00022989"/>
    </source>
</evidence>
<keyword evidence="5 7" id="KW-1133">Transmembrane helix</keyword>
<dbReference type="Pfam" id="PF25935">
    <property type="entry name" value="BSH_LcnD"/>
    <property type="match status" value="1"/>
</dbReference>
<dbReference type="PANTHER" id="PTHR30386:SF26">
    <property type="entry name" value="TRANSPORT PROTEIN COMB"/>
    <property type="match status" value="1"/>
</dbReference>
<dbReference type="InterPro" id="IPR058794">
    <property type="entry name" value="HB_LcnD"/>
</dbReference>
<feature type="domain" description="LcnD-like barrel-sandwich hybrid" evidence="9">
    <location>
        <begin position="61"/>
        <end position="351"/>
    </location>
</feature>
<evidence type="ECO:0000313" key="12">
    <source>
        <dbReference type="Proteomes" id="UP001229832"/>
    </source>
</evidence>
<dbReference type="InterPro" id="IPR058786">
    <property type="entry name" value="BSH_LcnD"/>
</dbReference>
<comment type="subcellular location">
    <subcellularLocation>
        <location evidence="1">Membrane</location>
        <topology evidence="1">Single-pass membrane protein</topology>
    </subcellularLocation>
</comment>
<dbReference type="Proteomes" id="UP001229832">
    <property type="component" value="Chromosome"/>
</dbReference>
<evidence type="ECO:0000256" key="7">
    <source>
        <dbReference type="SAM" id="Phobius"/>
    </source>
</evidence>